<gene>
    <name evidence="1" type="ORF">EOD43_22110</name>
</gene>
<dbReference type="Proteomes" id="UP000282971">
    <property type="component" value="Unassembled WGS sequence"/>
</dbReference>
<evidence type="ECO:0000313" key="2">
    <source>
        <dbReference type="Proteomes" id="UP000282971"/>
    </source>
</evidence>
<dbReference type="OrthoDB" id="7585882at2"/>
<dbReference type="EMBL" id="SACN01000005">
    <property type="protein sequence ID" value="RVT89460.1"/>
    <property type="molecule type" value="Genomic_DNA"/>
</dbReference>
<dbReference type="AlphaFoldDB" id="A0A437LVQ0"/>
<comment type="caution">
    <text evidence="1">The sequence shown here is derived from an EMBL/GenBank/DDBJ whole genome shotgun (WGS) entry which is preliminary data.</text>
</comment>
<proteinExistence type="predicted"/>
<keyword evidence="2" id="KW-1185">Reference proteome</keyword>
<reference evidence="1 2" key="1">
    <citation type="submission" date="2019-01" db="EMBL/GenBank/DDBJ databases">
        <authorList>
            <person name="Chen W.-M."/>
        </authorList>
    </citation>
    <scope>NUCLEOTIDE SEQUENCE [LARGE SCALE GENOMIC DNA]</scope>
    <source>
        <strain evidence="1 2">CCP-7</strain>
    </source>
</reference>
<protein>
    <submittedName>
        <fullName evidence="1">Uncharacterized protein</fullName>
    </submittedName>
</protein>
<dbReference type="RefSeq" id="WP_127746554.1">
    <property type="nucleotide sequence ID" value="NZ_SACN01000005.1"/>
</dbReference>
<accession>A0A437LVQ0</accession>
<sequence length="107" mass="10752">MRGFAGKRAGGAAAVVAQCALTVVGLGLVLALPARSGAMLVVPVTGIPAKPWLDQRSDIRFSGLGRLPGSIIVIADRDALLGDAIAHGALLLPASPTLCTTRLAQAS</sequence>
<organism evidence="1 2">
    <name type="scientific">Sphingomonas crocodyli</name>
    <dbReference type="NCBI Taxonomy" id="1979270"/>
    <lineage>
        <taxon>Bacteria</taxon>
        <taxon>Pseudomonadati</taxon>
        <taxon>Pseudomonadota</taxon>
        <taxon>Alphaproteobacteria</taxon>
        <taxon>Sphingomonadales</taxon>
        <taxon>Sphingomonadaceae</taxon>
        <taxon>Sphingomonas</taxon>
    </lineage>
</organism>
<name>A0A437LVQ0_9SPHN</name>
<evidence type="ECO:0000313" key="1">
    <source>
        <dbReference type="EMBL" id="RVT89460.1"/>
    </source>
</evidence>